<keyword evidence="2" id="KW-1185">Reference proteome</keyword>
<protein>
    <submittedName>
        <fullName evidence="1">Uncharacterized protein</fullName>
    </submittedName>
</protein>
<dbReference type="STRING" id="28128.HMPREF3226_02034"/>
<proteinExistence type="predicted"/>
<sequence length="40" mass="4681">MVTKKATHESCLLFSDRFKSLTLNSLCFFSDFFVARQQSF</sequence>
<organism evidence="1 2">
    <name type="scientific">Prevotella corporis</name>
    <dbReference type="NCBI Taxonomy" id="28128"/>
    <lineage>
        <taxon>Bacteria</taxon>
        <taxon>Pseudomonadati</taxon>
        <taxon>Bacteroidota</taxon>
        <taxon>Bacteroidia</taxon>
        <taxon>Bacteroidales</taxon>
        <taxon>Prevotellaceae</taxon>
        <taxon>Prevotella</taxon>
    </lineage>
</organism>
<dbReference type="PATRIC" id="fig|28128.5.peg.2098"/>
<dbReference type="EMBL" id="LRQG01000181">
    <property type="protein sequence ID" value="KXA35556.1"/>
    <property type="molecule type" value="Genomic_DNA"/>
</dbReference>
<accession>A0A133PZ11</accession>
<reference evidence="2" key="1">
    <citation type="submission" date="2016-01" db="EMBL/GenBank/DDBJ databases">
        <authorList>
            <person name="Mitreva M."/>
            <person name="Pepin K.H."/>
            <person name="Mihindukulasuriya K.A."/>
            <person name="Fulton R."/>
            <person name="Fronick C."/>
            <person name="O'Laughlin M."/>
            <person name="Miner T."/>
            <person name="Herter B."/>
            <person name="Rosa B.A."/>
            <person name="Cordes M."/>
            <person name="Tomlinson C."/>
            <person name="Wollam A."/>
            <person name="Palsikar V.B."/>
            <person name="Mardis E.R."/>
            <person name="Wilson R.K."/>
        </authorList>
    </citation>
    <scope>NUCLEOTIDE SEQUENCE [LARGE SCALE GENOMIC DNA]</scope>
    <source>
        <strain evidence="2">MJR7716</strain>
    </source>
</reference>
<gene>
    <name evidence="1" type="ORF">HMPREF3226_02034</name>
</gene>
<evidence type="ECO:0000313" key="2">
    <source>
        <dbReference type="Proteomes" id="UP000070533"/>
    </source>
</evidence>
<dbReference type="Proteomes" id="UP000070533">
    <property type="component" value="Unassembled WGS sequence"/>
</dbReference>
<comment type="caution">
    <text evidence="1">The sequence shown here is derived from an EMBL/GenBank/DDBJ whole genome shotgun (WGS) entry which is preliminary data.</text>
</comment>
<name>A0A133PZ11_9BACT</name>
<dbReference type="AlphaFoldDB" id="A0A133PZ11"/>
<evidence type="ECO:0000313" key="1">
    <source>
        <dbReference type="EMBL" id="KXA35556.1"/>
    </source>
</evidence>